<gene>
    <name evidence="2" type="ORF">RclHR1_00920007</name>
</gene>
<feature type="compositionally biased region" description="Polar residues" evidence="1">
    <location>
        <begin position="20"/>
        <end position="30"/>
    </location>
</feature>
<evidence type="ECO:0000313" key="2">
    <source>
        <dbReference type="EMBL" id="GBC09889.1"/>
    </source>
</evidence>
<accession>A0A2Z6SQ38</accession>
<feature type="region of interest" description="Disordered" evidence="1">
    <location>
        <begin position="1"/>
        <end position="30"/>
    </location>
</feature>
<dbReference type="Proteomes" id="UP000247702">
    <property type="component" value="Unassembled WGS sequence"/>
</dbReference>
<keyword evidence="3" id="KW-1185">Reference proteome</keyword>
<dbReference type="EMBL" id="BEXD01004337">
    <property type="protein sequence ID" value="GBC09889.1"/>
    <property type="molecule type" value="Genomic_DNA"/>
</dbReference>
<feature type="compositionally biased region" description="Low complexity" evidence="1">
    <location>
        <begin position="7"/>
        <end position="19"/>
    </location>
</feature>
<proteinExistence type="predicted"/>
<comment type="caution">
    <text evidence="2">The sequence shown here is derived from an EMBL/GenBank/DDBJ whole genome shotgun (WGS) entry which is preliminary data.</text>
</comment>
<protein>
    <submittedName>
        <fullName evidence="2">Uncharacterized protein</fullName>
    </submittedName>
</protein>
<name>A0A2Z6SQ38_9GLOM</name>
<organism evidence="2 3">
    <name type="scientific">Rhizophagus clarus</name>
    <dbReference type="NCBI Taxonomy" id="94130"/>
    <lineage>
        <taxon>Eukaryota</taxon>
        <taxon>Fungi</taxon>
        <taxon>Fungi incertae sedis</taxon>
        <taxon>Mucoromycota</taxon>
        <taxon>Glomeromycotina</taxon>
        <taxon>Glomeromycetes</taxon>
        <taxon>Glomerales</taxon>
        <taxon>Glomeraceae</taxon>
        <taxon>Rhizophagus</taxon>
    </lineage>
</organism>
<reference evidence="2 3" key="1">
    <citation type="submission" date="2017-11" db="EMBL/GenBank/DDBJ databases">
        <title>The genome of Rhizophagus clarus HR1 reveals common genetic basis of auxotrophy among arbuscular mycorrhizal fungi.</title>
        <authorList>
            <person name="Kobayashi Y."/>
        </authorList>
    </citation>
    <scope>NUCLEOTIDE SEQUENCE [LARGE SCALE GENOMIC DNA]</scope>
    <source>
        <strain evidence="2 3">HR1</strain>
    </source>
</reference>
<evidence type="ECO:0000313" key="3">
    <source>
        <dbReference type="Proteomes" id="UP000247702"/>
    </source>
</evidence>
<dbReference type="AlphaFoldDB" id="A0A2Z6SQ38"/>
<sequence>MNQTQVSSSESLPPSFTSSDMNQEQVSSLEDLSPSLILSNMNQTQVSNSESLSPSFMNQDQVFNAENIPPSFVTIYPNSQDNNILTVSPQNGFHVTTAAQYTHPQSQTPPQQTISFHPTTFFYRPPNDFCHYYVNCREISYNIVECLLNKSLKENNAQYKENGCIFYYQQQPDITFYEVSCEIVTPLLINNCLNKNFLGIELQQNMEKEKLAFTFEQKENLEDYLKQYLSQYLLK</sequence>
<evidence type="ECO:0000256" key="1">
    <source>
        <dbReference type="SAM" id="MobiDB-lite"/>
    </source>
</evidence>